<dbReference type="SUPFAM" id="SSF52058">
    <property type="entry name" value="L domain-like"/>
    <property type="match status" value="1"/>
</dbReference>
<dbReference type="Pfam" id="PF01030">
    <property type="entry name" value="Recep_L_domain"/>
    <property type="match status" value="1"/>
</dbReference>
<feature type="chain" id="PRO_5035821041" description="Receptor L-domain domain-containing protein" evidence="1">
    <location>
        <begin position="17"/>
        <end position="335"/>
    </location>
</feature>
<proteinExistence type="predicted"/>
<feature type="signal peptide" evidence="1">
    <location>
        <begin position="1"/>
        <end position="16"/>
    </location>
</feature>
<protein>
    <recommendedName>
        <fullName evidence="2">Receptor L-domain domain-containing protein</fullName>
    </recommendedName>
</protein>
<dbReference type="Gene3D" id="3.80.20.20">
    <property type="entry name" value="Receptor L-domain"/>
    <property type="match status" value="1"/>
</dbReference>
<reference evidence="3 4" key="1">
    <citation type="submission" date="2020-04" db="EMBL/GenBank/DDBJ databases">
        <authorList>
            <person name="Laetsch R D."/>
            <person name="Stevens L."/>
            <person name="Kumar S."/>
            <person name="Blaxter L. M."/>
        </authorList>
    </citation>
    <scope>NUCLEOTIDE SEQUENCE [LARGE SCALE GENOMIC DNA]</scope>
</reference>
<dbReference type="AlphaFoldDB" id="A0A8S1F0D9"/>
<feature type="domain" description="Receptor L-domain" evidence="2">
    <location>
        <begin position="184"/>
        <end position="275"/>
    </location>
</feature>
<evidence type="ECO:0000256" key="1">
    <source>
        <dbReference type="SAM" id="SignalP"/>
    </source>
</evidence>
<dbReference type="InterPro" id="IPR000494">
    <property type="entry name" value="Rcpt_L-dom"/>
</dbReference>
<evidence type="ECO:0000313" key="4">
    <source>
        <dbReference type="Proteomes" id="UP000494206"/>
    </source>
</evidence>
<dbReference type="EMBL" id="CADEPM010000004">
    <property type="protein sequence ID" value="CAB3405122.1"/>
    <property type="molecule type" value="Genomic_DNA"/>
</dbReference>
<dbReference type="InterPro" id="IPR036941">
    <property type="entry name" value="Rcpt_L-dom_sf"/>
</dbReference>
<evidence type="ECO:0000313" key="3">
    <source>
        <dbReference type="EMBL" id="CAB3405122.1"/>
    </source>
</evidence>
<sequence>MNVLIVFLVSICVVQSNKVLVIVNSYKDRCQMSLPNIKEVSYCPFKTDHDESPVTSNNEINRRACARAKLFLFAYYPMDNIVTKKDEAIDYNTFLYRINNTWKLLYPNRMPPISEAELNAQKNNRYYIWNPQLKYDVLSLSAKSRQFCFYNPGSRVYYPKRDEICKFDYFISNRDELAAFVSMNCTEFTGRLTVTDLFDMGSKFELKFARLRQIIGQLYVHSLKIARLEFSALKSIVHTTRDIRNARGPALLVANNPHLKSLKFGQLSNITCEFEPCYVNLNNFELTIDGVELAANSFSASRIARDADFVHSTRSCDDDNLIVAARPYLDLKARL</sequence>
<accession>A0A8S1F0D9</accession>
<dbReference type="Proteomes" id="UP000494206">
    <property type="component" value="Unassembled WGS sequence"/>
</dbReference>
<keyword evidence="1" id="KW-0732">Signal</keyword>
<comment type="caution">
    <text evidence="3">The sequence shown here is derived from an EMBL/GenBank/DDBJ whole genome shotgun (WGS) entry which is preliminary data.</text>
</comment>
<keyword evidence="4" id="KW-1185">Reference proteome</keyword>
<evidence type="ECO:0000259" key="2">
    <source>
        <dbReference type="Pfam" id="PF01030"/>
    </source>
</evidence>
<name>A0A8S1F0D9_9PELO</name>
<organism evidence="3 4">
    <name type="scientific">Caenorhabditis bovis</name>
    <dbReference type="NCBI Taxonomy" id="2654633"/>
    <lineage>
        <taxon>Eukaryota</taxon>
        <taxon>Metazoa</taxon>
        <taxon>Ecdysozoa</taxon>
        <taxon>Nematoda</taxon>
        <taxon>Chromadorea</taxon>
        <taxon>Rhabditida</taxon>
        <taxon>Rhabditina</taxon>
        <taxon>Rhabditomorpha</taxon>
        <taxon>Rhabditoidea</taxon>
        <taxon>Rhabditidae</taxon>
        <taxon>Peloderinae</taxon>
        <taxon>Caenorhabditis</taxon>
    </lineage>
</organism>
<gene>
    <name evidence="3" type="ORF">CBOVIS_LOCUS7356</name>
</gene>